<keyword evidence="9" id="KW-0732">Signal</keyword>
<keyword evidence="3" id="KW-0158">Chromosome</keyword>
<reference evidence="12" key="1">
    <citation type="submission" date="2016-05" db="EMBL/GenBank/DDBJ databases">
        <title>Comparative genomics of biotechnologically important yeasts.</title>
        <authorList>
            <consortium name="DOE Joint Genome Institute"/>
            <person name="Riley R."/>
            <person name="Haridas S."/>
            <person name="Wolfe K.H."/>
            <person name="Lopes M.R."/>
            <person name="Hittinger C.T."/>
            <person name="Goker M."/>
            <person name="Salamov A."/>
            <person name="Wisecaver J."/>
            <person name="Long T.M."/>
            <person name="Aerts A.L."/>
            <person name="Barry K."/>
            <person name="Choi C."/>
            <person name="Clum A."/>
            <person name="Coughlan A.Y."/>
            <person name="Deshpande S."/>
            <person name="Douglass A.P."/>
            <person name="Hanson S.J."/>
            <person name="Klenk H.-P."/>
            <person name="Labutti K."/>
            <person name="Lapidus A."/>
            <person name="Lindquist E."/>
            <person name="Lipzen A."/>
            <person name="Meier-Kolthoff J.P."/>
            <person name="Ohm R.A."/>
            <person name="Otillar R.P."/>
            <person name="Pangilinan J."/>
            <person name="Peng Y."/>
            <person name="Rokas A."/>
            <person name="Rosa C.A."/>
            <person name="Scheuner C."/>
            <person name="Sibirny A.A."/>
            <person name="Slot J.C."/>
            <person name="Stielow J.B."/>
            <person name="Sun H."/>
            <person name="Kurtzman C.P."/>
            <person name="Blackwell M."/>
            <person name="Grigoriev I.V."/>
            <person name="Jeffries T.W."/>
        </authorList>
    </citation>
    <scope>NUCLEOTIDE SEQUENCE [LARGE SCALE GENOMIC DNA]</scope>
    <source>
        <strain evidence="12">DSM 1968</strain>
    </source>
</reference>
<dbReference type="RefSeq" id="XP_020044433.1">
    <property type="nucleotide sequence ID" value="XM_020189015.1"/>
</dbReference>
<evidence type="ECO:0000256" key="1">
    <source>
        <dbReference type="ARBA" id="ARBA00004123"/>
    </source>
</evidence>
<name>A0A1D2V8W5_9ASCO</name>
<dbReference type="GO" id="GO:0005697">
    <property type="term" value="C:telomerase holoenzyme complex"/>
    <property type="evidence" value="ECO:0007669"/>
    <property type="project" value="InterPro"/>
</dbReference>
<protein>
    <recommendedName>
        <fullName evidence="7">Telomere replication protein EST3</fullName>
    </recommendedName>
</protein>
<dbReference type="Pfam" id="PF10341">
    <property type="entry name" value="TPP1"/>
    <property type="match status" value="1"/>
</dbReference>
<comment type="subcellular location">
    <subcellularLocation>
        <location evidence="2">Chromosome</location>
        <location evidence="2">Telomere</location>
    </subcellularLocation>
    <subcellularLocation>
        <location evidence="1">Nucleus</location>
    </subcellularLocation>
</comment>
<evidence type="ECO:0000313" key="12">
    <source>
        <dbReference type="Proteomes" id="UP000095038"/>
    </source>
</evidence>
<dbReference type="Gene3D" id="2.40.50.960">
    <property type="match status" value="1"/>
</dbReference>
<evidence type="ECO:0000313" key="11">
    <source>
        <dbReference type="EMBL" id="ODV58126.1"/>
    </source>
</evidence>
<dbReference type="GeneID" id="30962651"/>
<dbReference type="EMBL" id="KV454495">
    <property type="protein sequence ID" value="ODV58126.1"/>
    <property type="molecule type" value="Genomic_DNA"/>
</dbReference>
<comment type="similarity">
    <text evidence="6">Belongs to the EST3 family.</text>
</comment>
<keyword evidence="4" id="KW-0779">Telomere</keyword>
<keyword evidence="5" id="KW-0539">Nucleus</keyword>
<proteinExistence type="inferred from homology"/>
<dbReference type="Proteomes" id="UP000095038">
    <property type="component" value="Unassembled WGS sequence"/>
</dbReference>
<dbReference type="GO" id="GO:0000781">
    <property type="term" value="C:chromosome, telomeric region"/>
    <property type="evidence" value="ECO:0007669"/>
    <property type="project" value="UniProtKB-SubCell"/>
</dbReference>
<evidence type="ECO:0000256" key="7">
    <source>
        <dbReference type="ARBA" id="ARBA00023906"/>
    </source>
</evidence>
<keyword evidence="12" id="KW-1185">Reference proteome</keyword>
<dbReference type="InParanoid" id="A0A1D2V8W5"/>
<sequence>MEWLVIANHMALISNPFPLSLLPLLLLLLLLFPSMPPIVTDSEKVLNSSLLQNWLLDSILIYIQKTSIPIKRFNNQPKNCNLLKLLKFIKIDTNGIVKALLSDSSHSILCEFSKNAISNYERKNKSRLTNSTTNSIFLIKNSTLLFLNYNQLINQFDFKLNQIGFFIRKSIYSLGNEWKITLYYIGCINRGVTTK</sequence>
<dbReference type="OrthoDB" id="4083059at2759"/>
<evidence type="ECO:0000256" key="3">
    <source>
        <dbReference type="ARBA" id="ARBA00022454"/>
    </source>
</evidence>
<dbReference type="AlphaFoldDB" id="A0A1D2V8W5"/>
<evidence type="ECO:0000259" key="10">
    <source>
        <dbReference type="Pfam" id="PF10341"/>
    </source>
</evidence>
<organism evidence="11 12">
    <name type="scientific">Ascoidea rubescens DSM 1968</name>
    <dbReference type="NCBI Taxonomy" id="1344418"/>
    <lineage>
        <taxon>Eukaryota</taxon>
        <taxon>Fungi</taxon>
        <taxon>Dikarya</taxon>
        <taxon>Ascomycota</taxon>
        <taxon>Saccharomycotina</taxon>
        <taxon>Saccharomycetes</taxon>
        <taxon>Ascoideaceae</taxon>
        <taxon>Ascoidea</taxon>
    </lineage>
</organism>
<comment type="function">
    <text evidence="8">Component of the telomerase complex involved in telomere replication. Stimulates RNA/DNA heteroduplex unwinding which favors the telomere replication by the telomerase.</text>
</comment>
<feature type="domain" description="Shelterin complex subunit TPP1/Est3" evidence="10">
    <location>
        <begin position="51"/>
        <end position="157"/>
    </location>
</feature>
<feature type="chain" id="PRO_5008910352" description="Telomere replication protein EST3" evidence="9">
    <location>
        <begin position="43"/>
        <end position="195"/>
    </location>
</feature>
<dbReference type="InterPro" id="IPR019437">
    <property type="entry name" value="TPP1/Est3"/>
</dbReference>
<feature type="signal peptide" evidence="9">
    <location>
        <begin position="1"/>
        <end position="42"/>
    </location>
</feature>
<dbReference type="GO" id="GO:0042162">
    <property type="term" value="F:telomeric DNA binding"/>
    <property type="evidence" value="ECO:0007669"/>
    <property type="project" value="InterPro"/>
</dbReference>
<evidence type="ECO:0000256" key="9">
    <source>
        <dbReference type="SAM" id="SignalP"/>
    </source>
</evidence>
<dbReference type="GO" id="GO:0007004">
    <property type="term" value="P:telomere maintenance via telomerase"/>
    <property type="evidence" value="ECO:0007669"/>
    <property type="project" value="InterPro"/>
</dbReference>
<gene>
    <name evidence="11" type="ORF">ASCRUDRAFT_129940</name>
</gene>
<evidence type="ECO:0000256" key="5">
    <source>
        <dbReference type="ARBA" id="ARBA00023242"/>
    </source>
</evidence>
<evidence type="ECO:0000256" key="6">
    <source>
        <dbReference type="ARBA" id="ARBA00023777"/>
    </source>
</evidence>
<evidence type="ECO:0000256" key="2">
    <source>
        <dbReference type="ARBA" id="ARBA00004574"/>
    </source>
</evidence>
<evidence type="ECO:0000256" key="4">
    <source>
        <dbReference type="ARBA" id="ARBA00022895"/>
    </source>
</evidence>
<evidence type="ECO:0000256" key="8">
    <source>
        <dbReference type="ARBA" id="ARBA00024878"/>
    </source>
</evidence>
<accession>A0A1D2V8W5</accession>